<evidence type="ECO:0000313" key="2">
    <source>
        <dbReference type="EMBL" id="SIS96131.1"/>
    </source>
</evidence>
<dbReference type="PANTHER" id="PTHR34227">
    <property type="entry name" value="CHAPERONE PROTEIN YCDY"/>
    <property type="match status" value="1"/>
</dbReference>
<dbReference type="STRING" id="619304.SAMN05421760_10913"/>
<sequence>MNMINTTPALQETDQLRADIYALLATLLRNAPETELLAWLASLEPDQDEDTPMARAWSTLALTARHSKPQQLDNEYHHLFIGVGRGELMPFACWYLTGSLMEKPLVLLREDLKRLGFERQPSVKEPEDHIAALCEVMSLLITNGHGYATQHQFWQQHLASWANRFFSDVQTADNAVFYTAAGLLGNAFMQQEDNWFIQLSPAVRENGQQQ</sequence>
<dbReference type="EMBL" id="FTOE01000009">
    <property type="protein sequence ID" value="SIS96131.1"/>
    <property type="molecule type" value="Genomic_DNA"/>
</dbReference>
<reference evidence="3" key="1">
    <citation type="submission" date="2017-01" db="EMBL/GenBank/DDBJ databases">
        <authorList>
            <person name="Varghese N."/>
            <person name="Submissions S."/>
        </authorList>
    </citation>
    <scope>NUCLEOTIDE SEQUENCE [LARGE SCALE GENOMIC DNA]</scope>
    <source>
        <strain evidence="3">DSM 22306</strain>
    </source>
</reference>
<dbReference type="SUPFAM" id="SSF89155">
    <property type="entry name" value="TorD-like"/>
    <property type="match status" value="1"/>
</dbReference>
<dbReference type="AlphaFoldDB" id="A0A1N7ND13"/>
<dbReference type="Gene3D" id="1.10.3480.10">
    <property type="entry name" value="TorD-like"/>
    <property type="match status" value="1"/>
</dbReference>
<dbReference type="RefSeq" id="WP_054342078.1">
    <property type="nucleotide sequence ID" value="NZ_FTOE01000009.1"/>
</dbReference>
<dbReference type="Pfam" id="PF02613">
    <property type="entry name" value="Nitrate_red_del"/>
    <property type="match status" value="1"/>
</dbReference>
<gene>
    <name evidence="2" type="ORF">SAMN05421760_10913</name>
</gene>
<dbReference type="InterPro" id="IPR020945">
    <property type="entry name" value="DMSO/NO3_reduct_chaperone"/>
</dbReference>
<keyword evidence="3" id="KW-1185">Reference proteome</keyword>
<dbReference type="InterPro" id="IPR036411">
    <property type="entry name" value="TorD-like_sf"/>
</dbReference>
<organism evidence="2 3">
    <name type="scientific">Neptunomonas antarctica</name>
    <dbReference type="NCBI Taxonomy" id="619304"/>
    <lineage>
        <taxon>Bacteria</taxon>
        <taxon>Pseudomonadati</taxon>
        <taxon>Pseudomonadota</taxon>
        <taxon>Gammaproteobacteria</taxon>
        <taxon>Oceanospirillales</taxon>
        <taxon>Oceanospirillaceae</taxon>
        <taxon>Neptunomonas</taxon>
    </lineage>
</organism>
<accession>A0A1N7ND13</accession>
<dbReference type="Proteomes" id="UP000185999">
    <property type="component" value="Unassembled WGS sequence"/>
</dbReference>
<dbReference type="PANTHER" id="PTHR34227:SF1">
    <property type="entry name" value="DIMETHYL SULFOXIDE REDUCTASE CHAPERONE-RELATED"/>
    <property type="match status" value="1"/>
</dbReference>
<evidence type="ECO:0000256" key="1">
    <source>
        <dbReference type="ARBA" id="ARBA00023186"/>
    </source>
</evidence>
<dbReference type="InterPro" id="IPR050289">
    <property type="entry name" value="TorD/DmsD_chaperones"/>
</dbReference>
<keyword evidence="1" id="KW-0143">Chaperone</keyword>
<name>A0A1N7ND13_9GAMM</name>
<proteinExistence type="predicted"/>
<dbReference type="OrthoDB" id="8526323at2"/>
<protein>
    <submittedName>
        <fullName evidence="2">Chaperone TorD involved in molybdoenzyme TorA maturation</fullName>
    </submittedName>
</protein>
<evidence type="ECO:0000313" key="3">
    <source>
        <dbReference type="Proteomes" id="UP000185999"/>
    </source>
</evidence>